<proteinExistence type="predicted"/>
<organism evidence="3 4">
    <name type="scientific">Heterorhabditis bacteriophora</name>
    <name type="common">Entomopathogenic nematode worm</name>
    <dbReference type="NCBI Taxonomy" id="37862"/>
    <lineage>
        <taxon>Eukaryota</taxon>
        <taxon>Metazoa</taxon>
        <taxon>Ecdysozoa</taxon>
        <taxon>Nematoda</taxon>
        <taxon>Chromadorea</taxon>
        <taxon>Rhabditida</taxon>
        <taxon>Rhabditina</taxon>
        <taxon>Rhabditomorpha</taxon>
        <taxon>Strongyloidea</taxon>
        <taxon>Heterorhabditidae</taxon>
        <taxon>Heterorhabditis</taxon>
    </lineage>
</organism>
<keyword evidence="1" id="KW-0175">Coiled coil</keyword>
<sequence length="167" mass="19749">MYHRFECSKMRAICDVNTPKPNSETYKQDPRGRTKHQLSTTRRAVIMPQRNPEDAPNGIVHAHYERLDVNEMVNISYAVFRELLEKAEKEQRKLERKIEASQYKEEEESQTIKKMLYGMQETLETLRRRAQEDNLPTISILEKLRNTNEKLIQIKESVTQLRSISTI</sequence>
<keyword evidence="3" id="KW-1185">Reference proteome</keyword>
<accession>A0A1I7XBR5</accession>
<dbReference type="AlphaFoldDB" id="A0A1I7XBR5"/>
<evidence type="ECO:0000256" key="2">
    <source>
        <dbReference type="SAM" id="MobiDB-lite"/>
    </source>
</evidence>
<evidence type="ECO:0000313" key="4">
    <source>
        <dbReference type="WBParaSite" id="Hba_14962"/>
    </source>
</evidence>
<evidence type="ECO:0000256" key="1">
    <source>
        <dbReference type="SAM" id="Coils"/>
    </source>
</evidence>
<dbReference type="WBParaSite" id="Hba_14962">
    <property type="protein sequence ID" value="Hba_14962"/>
    <property type="gene ID" value="Hba_14962"/>
</dbReference>
<reference evidence="4" key="1">
    <citation type="submission" date="2016-11" db="UniProtKB">
        <authorList>
            <consortium name="WormBaseParasite"/>
        </authorList>
    </citation>
    <scope>IDENTIFICATION</scope>
</reference>
<evidence type="ECO:0000313" key="3">
    <source>
        <dbReference type="Proteomes" id="UP000095283"/>
    </source>
</evidence>
<feature type="region of interest" description="Disordered" evidence="2">
    <location>
        <begin position="18"/>
        <end position="39"/>
    </location>
</feature>
<feature type="coiled-coil region" evidence="1">
    <location>
        <begin position="77"/>
        <end position="104"/>
    </location>
</feature>
<name>A0A1I7XBR5_HETBA</name>
<protein>
    <submittedName>
        <fullName evidence="4">Uncharacterized protein</fullName>
    </submittedName>
</protein>
<dbReference type="Proteomes" id="UP000095283">
    <property type="component" value="Unplaced"/>
</dbReference>